<evidence type="ECO:0000313" key="4">
    <source>
        <dbReference type="EMBL" id="OCM71296.1"/>
    </source>
</evidence>
<dbReference type="KEGG" id="sage:EN72_04110"/>
<feature type="region of interest" description="Disordered" evidence="1">
    <location>
        <begin position="64"/>
        <end position="133"/>
    </location>
</feature>
<dbReference type="AlphaFoldDB" id="A0A0E1EGN7"/>
<dbReference type="Proteomes" id="UP000093122">
    <property type="component" value="Unassembled WGS sequence"/>
</dbReference>
<evidence type="ECO:0000256" key="1">
    <source>
        <dbReference type="SAM" id="MobiDB-lite"/>
    </source>
</evidence>
<evidence type="ECO:0000256" key="2">
    <source>
        <dbReference type="SAM" id="SignalP"/>
    </source>
</evidence>
<dbReference type="EMBL" id="LR134265">
    <property type="protein sequence ID" value="VED65749.1"/>
    <property type="molecule type" value="Genomic_DNA"/>
</dbReference>
<dbReference type="KEGG" id="sagg:EN73_03810"/>
<name>A0A0E1EGN7_STRAG</name>
<dbReference type="NCBIfam" id="TIGR03726">
    <property type="entry name" value="strep_RK_lipo"/>
    <property type="match status" value="1"/>
</dbReference>
<protein>
    <submittedName>
        <fullName evidence="6">Secreted protein</fullName>
    </submittedName>
</protein>
<evidence type="ECO:0000313" key="8">
    <source>
        <dbReference type="Proteomes" id="UP000093122"/>
    </source>
</evidence>
<organism evidence="5 9">
    <name type="scientific">Streptococcus agalactiae</name>
    <dbReference type="NCBI Taxonomy" id="1311"/>
    <lineage>
        <taxon>Bacteria</taxon>
        <taxon>Bacillati</taxon>
        <taxon>Bacillota</taxon>
        <taxon>Bacilli</taxon>
        <taxon>Lactobacillales</taxon>
        <taxon>Streptococcaceae</taxon>
        <taxon>Streptococcus</taxon>
    </lineage>
</organism>
<evidence type="ECO:0000313" key="10">
    <source>
        <dbReference type="Proteomes" id="UP000268870"/>
    </source>
</evidence>
<dbReference type="Proteomes" id="UP000035174">
    <property type="component" value="Unassembled WGS sequence"/>
</dbReference>
<evidence type="ECO:0000313" key="7">
    <source>
        <dbReference type="Proteomes" id="UP000035174"/>
    </source>
</evidence>
<dbReference type="InterPro" id="IPR021197">
    <property type="entry name" value="Cross-wall-target_lipo_motif"/>
</dbReference>
<reference evidence="5 9" key="3">
    <citation type="journal article" date="2018" name="Emerg. Microbes Infect.">
        <title>Phenotypic and molecular analysis of nontypeable Group B streptococci: identification of cps2a and hybrid cps2a/cps5 Group B streptococcal capsule gene clusters.</title>
        <authorList>
            <person name="Alhhazmi A."/>
            <person name="Tyrrell G.J."/>
        </authorList>
    </citation>
    <scope>NUCLEOTIDE SEQUENCE [LARGE SCALE GENOMIC DNA]</scope>
    <source>
        <strain evidence="5 9">PLGBS17</strain>
    </source>
</reference>
<evidence type="ECO:0000313" key="6">
    <source>
        <dbReference type="EMBL" id="VED65749.1"/>
    </source>
</evidence>
<dbReference type="EMBL" id="QHGZ01000169">
    <property type="protein sequence ID" value="RDY80469.1"/>
    <property type="molecule type" value="Genomic_DNA"/>
</dbReference>
<dbReference type="EMBL" id="MAWT01000033">
    <property type="protein sequence ID" value="OCM71296.1"/>
    <property type="molecule type" value="Genomic_DNA"/>
</dbReference>
<dbReference type="RefSeq" id="WP_000145149.1">
    <property type="nucleotide sequence ID" value="NZ_AP018935.1"/>
</dbReference>
<evidence type="ECO:0000313" key="5">
    <source>
        <dbReference type="EMBL" id="RDY80469.1"/>
    </source>
</evidence>
<evidence type="ECO:0000313" key="3">
    <source>
        <dbReference type="EMBL" id="KLJ28395.1"/>
    </source>
</evidence>
<gene>
    <name evidence="6" type="primary">pac_3</name>
    <name evidence="4" type="ORF">AX245_05605</name>
    <name evidence="5" type="ORF">C4618_07840</name>
    <name evidence="6" type="ORF">NCTC8184_01809</name>
    <name evidence="3" type="ORF">WA45_08955</name>
</gene>
<feature type="chain" id="PRO_5014224209" evidence="2">
    <location>
        <begin position="44"/>
        <end position="171"/>
    </location>
</feature>
<reference evidence="3 7" key="1">
    <citation type="journal article" date="2015" name="PLoS ONE">
        <title>Genomic analysis reveals the molecular basis for capsule loss in the group B streptococcus population.</title>
        <authorList>
            <consortium name="DEVANI Consortium"/>
            <person name="Rosini R."/>
            <person name="Campisi E."/>
            <person name="De Chiara M."/>
            <person name="Tettelin H."/>
            <person name="Rinaudo D."/>
            <person name="Toniolo C."/>
            <person name="Metruccio M."/>
            <person name="Guidotti S."/>
            <person name="Sorensen U.B."/>
            <person name="Kilian M."/>
            <person name="Ramirez M."/>
            <person name="Janulczyk R."/>
            <person name="Donati C."/>
            <person name="Grandi G."/>
            <person name="Margarit I."/>
        </authorList>
    </citation>
    <scope>NUCLEOTIDE SEQUENCE [LARGE SCALE GENOMIC DNA]</scope>
    <source>
        <strain evidence="3 7">ES-PW-063</strain>
    </source>
</reference>
<feature type="compositionally biased region" description="Basic and acidic residues" evidence="1">
    <location>
        <begin position="101"/>
        <end position="113"/>
    </location>
</feature>
<dbReference type="Proteomes" id="UP000268870">
    <property type="component" value="Chromosome"/>
</dbReference>
<accession>A0A0E1EGN7</accession>
<dbReference type="Proteomes" id="UP000256718">
    <property type="component" value="Unassembled WGS sequence"/>
</dbReference>
<feature type="compositionally biased region" description="Polar residues" evidence="1">
    <location>
        <begin position="116"/>
        <end position="133"/>
    </location>
</feature>
<keyword evidence="2" id="KW-0732">Signal</keyword>
<dbReference type="GeneID" id="66885579"/>
<feature type="compositionally biased region" description="Low complexity" evidence="1">
    <location>
        <begin position="69"/>
        <end position="80"/>
    </location>
</feature>
<sequence length="171" mass="18509">MTFYKKTDKFGFRKSKVCRSLCGALLGTVAVVSLATASTEIHADEATTSPTTVTKVPQPVQADTTALNTSKTHSTQATTTPVEAKENKVVKSETVQSESRVMPRDKVVERPETVKASVNSDVSQPITTTPPTINEKTVEIPNLAQDTKKVAPKVTVTPEVVNQPKQLPKYE</sequence>
<feature type="signal peptide" evidence="2">
    <location>
        <begin position="1"/>
        <end position="43"/>
    </location>
</feature>
<dbReference type="EMBL" id="LCVB01000032">
    <property type="protein sequence ID" value="KLJ28395.1"/>
    <property type="molecule type" value="Genomic_DNA"/>
</dbReference>
<evidence type="ECO:0000313" key="9">
    <source>
        <dbReference type="Proteomes" id="UP000256718"/>
    </source>
</evidence>
<proteinExistence type="predicted"/>
<reference evidence="6 10" key="4">
    <citation type="submission" date="2018-12" db="EMBL/GenBank/DDBJ databases">
        <authorList>
            <consortium name="Pathogen Informatics"/>
        </authorList>
    </citation>
    <scope>NUCLEOTIDE SEQUENCE [LARGE SCALE GENOMIC DNA]</scope>
    <source>
        <strain evidence="6 10">NCTC8184</strain>
    </source>
</reference>
<reference evidence="4 8" key="2">
    <citation type="journal article" date="2016" name="Sci. Rep.">
        <title>Serotype IV Streptococcus agalactiae ST-452 has arisen from large genomic recombination events between CC23 and the hypervirulent CC17 lineages.</title>
        <authorList>
            <person name="Campisi E."/>
            <person name="Rinaudo C.D."/>
            <person name="Donati C."/>
            <person name="Barucco M."/>
            <person name="Torricelli G."/>
            <person name="Edwards M.S."/>
            <person name="Baker C.J."/>
            <person name="Margarit I."/>
            <person name="Rosini R."/>
        </authorList>
    </citation>
    <scope>NUCLEOTIDE SEQUENCE [LARGE SCALE GENOMIC DNA]</scope>
    <source>
        <strain evidence="4 8">CZ-PW-140</strain>
    </source>
</reference>